<dbReference type="SUPFAM" id="SSF53756">
    <property type="entry name" value="UDP-Glycosyltransferase/glycogen phosphorylase"/>
    <property type="match status" value="1"/>
</dbReference>
<dbReference type="Pfam" id="PF06722">
    <property type="entry name" value="EryCIII-like_C"/>
    <property type="match status" value="1"/>
</dbReference>
<dbReference type="EMBL" id="JAXCEH010000019">
    <property type="protein sequence ID" value="MFA1557148.1"/>
    <property type="molecule type" value="Genomic_DNA"/>
</dbReference>
<keyword evidence="2" id="KW-0328">Glycosyltransferase</keyword>
<feature type="domain" description="Erythromycin biosynthesis protein CIII-like C-terminal" evidence="4">
    <location>
        <begin position="235"/>
        <end position="374"/>
    </location>
</feature>
<dbReference type="RefSeq" id="WP_371943891.1">
    <property type="nucleotide sequence ID" value="NZ_JAXCEH010000019.1"/>
</dbReference>
<evidence type="ECO:0000256" key="1">
    <source>
        <dbReference type="ARBA" id="ARBA00006962"/>
    </source>
</evidence>
<accession>A0ABV4R4J0</accession>
<sequence>MKILFTCCPAPAHLYPLVPLAWALRSAGHTVLVGTAENFRPVVNEAGLPAATVADPVDLVAWLRPPEGGPFVHGSGRDRALRHSGYRFGELAVRSLPGTARLVETWRPDLVVAEPVEFAGPVAAAAAGVSWVRHLWGLAMREEIAGAAAAAFPLRAAKDGLPAPALTVDVCPRSLQYPAVRDAVNVAAMRYVPYNGPAALPGWLLGRPPRPRVCLTLGTILARDPAAGGPWRTALRTFTDLGAEVLVAIDDRHRDVLGDLPDGVRLGRLPLAETLRSCAAIVHHGGSGTTMTAAACGVPQLVLPHFADQFGNADRVSGAGAGLSLTPEQVSEQAVVAACRALLDDDALKDRARALAAENAERHSPAEVVDLLEEYR</sequence>
<dbReference type="Pfam" id="PF21036">
    <property type="entry name" value="EryCIII-like_N"/>
    <property type="match status" value="1"/>
</dbReference>
<dbReference type="InterPro" id="IPR048284">
    <property type="entry name" value="EryCIII-like_N"/>
</dbReference>
<dbReference type="InterPro" id="IPR050426">
    <property type="entry name" value="Glycosyltransferase_28"/>
</dbReference>
<name>A0ABV4R4J0_9ACTN</name>
<evidence type="ECO:0000313" key="6">
    <source>
        <dbReference type="EMBL" id="MFA1557148.1"/>
    </source>
</evidence>
<evidence type="ECO:0000256" key="2">
    <source>
        <dbReference type="ARBA" id="ARBA00022676"/>
    </source>
</evidence>
<feature type="domain" description="Erythromycin biosynthesis protein CIII-like N-terminal" evidence="5">
    <location>
        <begin position="22"/>
        <end position="218"/>
    </location>
</feature>
<protein>
    <submittedName>
        <fullName evidence="6">DUF1205 domain-containing protein</fullName>
    </submittedName>
</protein>
<keyword evidence="7" id="KW-1185">Reference proteome</keyword>
<dbReference type="Gene3D" id="3.40.50.2000">
    <property type="entry name" value="Glycogen Phosphorylase B"/>
    <property type="match status" value="2"/>
</dbReference>
<dbReference type="InterPro" id="IPR010610">
    <property type="entry name" value="EryCIII-like_C"/>
</dbReference>
<evidence type="ECO:0000313" key="7">
    <source>
        <dbReference type="Proteomes" id="UP001569904"/>
    </source>
</evidence>
<comment type="similarity">
    <text evidence="1">Belongs to the glycosyltransferase 28 family.</text>
</comment>
<evidence type="ECO:0000259" key="4">
    <source>
        <dbReference type="Pfam" id="PF06722"/>
    </source>
</evidence>
<organism evidence="6 7">
    <name type="scientific">Actinomadura chokoriensis</name>
    <dbReference type="NCBI Taxonomy" id="454156"/>
    <lineage>
        <taxon>Bacteria</taxon>
        <taxon>Bacillati</taxon>
        <taxon>Actinomycetota</taxon>
        <taxon>Actinomycetes</taxon>
        <taxon>Streptosporangiales</taxon>
        <taxon>Thermomonosporaceae</taxon>
        <taxon>Actinomadura</taxon>
    </lineage>
</organism>
<dbReference type="InterPro" id="IPR002213">
    <property type="entry name" value="UDP_glucos_trans"/>
</dbReference>
<evidence type="ECO:0000256" key="3">
    <source>
        <dbReference type="ARBA" id="ARBA00022679"/>
    </source>
</evidence>
<dbReference type="CDD" id="cd03784">
    <property type="entry name" value="GT1_Gtf-like"/>
    <property type="match status" value="1"/>
</dbReference>
<gene>
    <name evidence="6" type="ORF">SM436_26015</name>
</gene>
<dbReference type="PANTHER" id="PTHR48050:SF13">
    <property type="entry name" value="STEROL 3-BETA-GLUCOSYLTRANSFERASE UGT80A2"/>
    <property type="match status" value="1"/>
</dbReference>
<dbReference type="PANTHER" id="PTHR48050">
    <property type="entry name" value="STEROL 3-BETA-GLUCOSYLTRANSFERASE"/>
    <property type="match status" value="1"/>
</dbReference>
<comment type="caution">
    <text evidence="6">The sequence shown here is derived from an EMBL/GenBank/DDBJ whole genome shotgun (WGS) entry which is preliminary data.</text>
</comment>
<reference evidence="6 7" key="1">
    <citation type="submission" date="2023-11" db="EMBL/GenBank/DDBJ databases">
        <title>Actinomadura monticuli sp. nov., isolated from volcanic ash.</title>
        <authorList>
            <person name="Lee S.D."/>
            <person name="Yang H."/>
            <person name="Kim I.S."/>
        </authorList>
    </citation>
    <scope>NUCLEOTIDE SEQUENCE [LARGE SCALE GENOMIC DNA]</scope>
    <source>
        <strain evidence="6 7">DSM 45346</strain>
    </source>
</reference>
<evidence type="ECO:0000259" key="5">
    <source>
        <dbReference type="Pfam" id="PF21036"/>
    </source>
</evidence>
<proteinExistence type="inferred from homology"/>
<keyword evidence="3" id="KW-0808">Transferase</keyword>
<dbReference type="Proteomes" id="UP001569904">
    <property type="component" value="Unassembled WGS sequence"/>
</dbReference>